<feature type="compositionally biased region" description="Basic and acidic residues" evidence="1">
    <location>
        <begin position="285"/>
        <end position="294"/>
    </location>
</feature>
<evidence type="ECO:0000313" key="2">
    <source>
        <dbReference type="EMBL" id="ETN24127.1"/>
    </source>
</evidence>
<protein>
    <submittedName>
        <fullName evidence="2">Uncharacterized protein</fullName>
    </submittedName>
</protein>
<reference evidence="2 3" key="2">
    <citation type="submission" date="2013-11" db="EMBL/GenBank/DDBJ databases">
        <title>The Genome Sequence of Phytophthora parasitica INRA-310.</title>
        <authorList>
            <consortium name="The Broad Institute Genomics Platform"/>
            <person name="Russ C."/>
            <person name="Tyler B."/>
            <person name="Panabieres F."/>
            <person name="Shan W."/>
            <person name="Tripathy S."/>
            <person name="Grunwald N."/>
            <person name="Machado M."/>
            <person name="Johnson C.S."/>
            <person name="Arredondo F."/>
            <person name="Hong C."/>
            <person name="Coffey M."/>
            <person name="Young S.K."/>
            <person name="Zeng Q."/>
            <person name="Gargeya S."/>
            <person name="Fitzgerald M."/>
            <person name="Abouelleil A."/>
            <person name="Alvarado L."/>
            <person name="Chapman S.B."/>
            <person name="Gainer-Dewar J."/>
            <person name="Goldberg J."/>
            <person name="Griggs A."/>
            <person name="Gujja S."/>
            <person name="Hansen M."/>
            <person name="Howarth C."/>
            <person name="Imamovic A."/>
            <person name="Ireland A."/>
            <person name="Larimer J."/>
            <person name="McCowan C."/>
            <person name="Murphy C."/>
            <person name="Pearson M."/>
            <person name="Poon T.W."/>
            <person name="Priest M."/>
            <person name="Roberts A."/>
            <person name="Saif S."/>
            <person name="Shea T."/>
            <person name="Sykes S."/>
            <person name="Wortman J."/>
            <person name="Nusbaum C."/>
            <person name="Birren B."/>
        </authorList>
    </citation>
    <scope>NUCLEOTIDE SEQUENCE [LARGE SCALE GENOMIC DNA]</scope>
    <source>
        <strain evidence="2 3">INRA-310</strain>
    </source>
</reference>
<dbReference type="RefSeq" id="XP_008890225.1">
    <property type="nucleotide sequence ID" value="XM_008891977.1"/>
</dbReference>
<feature type="compositionally biased region" description="Basic and acidic residues" evidence="1">
    <location>
        <begin position="224"/>
        <end position="245"/>
    </location>
</feature>
<dbReference type="GeneID" id="20170923"/>
<reference evidence="3" key="1">
    <citation type="submission" date="2011-12" db="EMBL/GenBank/DDBJ databases">
        <authorList>
            <consortium name="The Broad Institute Genome Sequencing Platform"/>
            <person name="Russ C."/>
            <person name="Tyler B."/>
            <person name="Panabieres F."/>
            <person name="Shan W."/>
            <person name="Tripathy S."/>
            <person name="Grunwald N."/>
            <person name="Machado M."/>
            <person name="Young S.K."/>
            <person name="Zeng Q."/>
            <person name="Gargeya S."/>
            <person name="Fitzgerald M."/>
            <person name="Haas B."/>
            <person name="Abouelleil A."/>
            <person name="Alvarado L."/>
            <person name="Arachchi H.M."/>
            <person name="Berlin A."/>
            <person name="Chapman S.B."/>
            <person name="Gearin G."/>
            <person name="Goldberg J."/>
            <person name="Griggs A."/>
            <person name="Gujja S."/>
            <person name="Hansen M."/>
            <person name="Heiman D."/>
            <person name="Howarth C."/>
            <person name="Larimer J."/>
            <person name="Lui A."/>
            <person name="MacDonald P.J.P."/>
            <person name="McCowen C."/>
            <person name="Montmayeur A."/>
            <person name="Murphy C."/>
            <person name="Neiman D."/>
            <person name="Pearson M."/>
            <person name="Priest M."/>
            <person name="Roberts A."/>
            <person name="Saif S."/>
            <person name="Shea T."/>
            <person name="Sisk P."/>
            <person name="Stolte C."/>
            <person name="Sykes S."/>
            <person name="Wortman J."/>
            <person name="Nusbaum C."/>
            <person name="Birren B."/>
        </authorList>
    </citation>
    <scope>NUCLEOTIDE SEQUENCE [LARGE SCALE GENOMIC DNA]</scope>
    <source>
        <strain evidence="3">INRA-310</strain>
    </source>
</reference>
<feature type="compositionally biased region" description="Basic and acidic residues" evidence="1">
    <location>
        <begin position="125"/>
        <end position="136"/>
    </location>
</feature>
<accession>W2RFG2</accession>
<dbReference type="VEuPathDB" id="FungiDB:PPTG_00566"/>
<evidence type="ECO:0000313" key="3">
    <source>
        <dbReference type="Proteomes" id="UP000018817"/>
    </source>
</evidence>
<feature type="compositionally biased region" description="Basic and acidic residues" evidence="1">
    <location>
        <begin position="143"/>
        <end position="158"/>
    </location>
</feature>
<evidence type="ECO:0000256" key="1">
    <source>
        <dbReference type="SAM" id="MobiDB-lite"/>
    </source>
</evidence>
<proteinExistence type="predicted"/>
<feature type="compositionally biased region" description="Basic and acidic residues" evidence="1">
    <location>
        <begin position="318"/>
        <end position="329"/>
    </location>
</feature>
<dbReference type="AlphaFoldDB" id="W2RFG2"/>
<dbReference type="OMA" id="MMELEHM"/>
<dbReference type="EMBL" id="KI669561">
    <property type="protein sequence ID" value="ETN24127.1"/>
    <property type="molecule type" value="Genomic_DNA"/>
</dbReference>
<sequence>MDHVEVEDRKSRPTSGHRYHVISEFASYCTSNQTDQGEPSRPPLRLLYQTVLHQRLPTMFSTWDLVRPRFWYPMSSLEQSMMELEHMSDLMSRSRFPFDMGSEMLAAPSNVDDDEFFRDLPVLARERRPATQHREVAAQPTGKKTDAHDPTSTRDNDPNKQTGVKGDTNANTKTSVKKHPSQKQQADSTDIDADDQYRRAFSSYTFSNSSIVDDKGRRVTSSRRRYEDSTGRLKAVHERQVEGKKLRTTWNRMGPDDDGQHETQCSSGTPDEFEALWQQTPFGEAQKKTIKEQQRQQQLEQGQQTKALNQQQTTDSKAAAEKEATPMEE</sequence>
<feature type="compositionally biased region" description="Polar residues" evidence="1">
    <location>
        <begin position="307"/>
        <end position="316"/>
    </location>
</feature>
<organism evidence="2 3">
    <name type="scientific">Phytophthora nicotianae (strain INRA-310)</name>
    <name type="common">Phytophthora parasitica</name>
    <dbReference type="NCBI Taxonomy" id="761204"/>
    <lineage>
        <taxon>Eukaryota</taxon>
        <taxon>Sar</taxon>
        <taxon>Stramenopiles</taxon>
        <taxon>Oomycota</taxon>
        <taxon>Peronosporomycetes</taxon>
        <taxon>Peronosporales</taxon>
        <taxon>Peronosporaceae</taxon>
        <taxon>Phytophthora</taxon>
    </lineage>
</organism>
<gene>
    <name evidence="2" type="ORF">PPTG_00566</name>
</gene>
<dbReference type="OrthoDB" id="163343at2759"/>
<feature type="region of interest" description="Disordered" evidence="1">
    <location>
        <begin position="211"/>
        <end position="329"/>
    </location>
</feature>
<name>W2RFG2_PHYN3</name>
<dbReference type="Proteomes" id="UP000018817">
    <property type="component" value="Unassembled WGS sequence"/>
</dbReference>
<feature type="region of interest" description="Disordered" evidence="1">
    <location>
        <begin position="125"/>
        <end position="194"/>
    </location>
</feature>
<feature type="compositionally biased region" description="Low complexity" evidence="1">
    <location>
        <begin position="295"/>
        <end position="306"/>
    </location>
</feature>